<dbReference type="GO" id="GO:0016020">
    <property type="term" value="C:membrane"/>
    <property type="evidence" value="ECO:0007669"/>
    <property type="project" value="InterPro"/>
</dbReference>
<keyword evidence="8 9" id="KW-0472">Membrane</keyword>
<dbReference type="PANTHER" id="PTHR10791">
    <property type="entry name" value="RAG1-ACTIVATING PROTEIN 1"/>
    <property type="match status" value="1"/>
</dbReference>
<comment type="caution">
    <text evidence="10">The sequence shown here is derived from an EMBL/GenBank/DDBJ whole genome shotgun (WGS) entry which is preliminary data.</text>
</comment>
<dbReference type="OrthoDB" id="409725at2759"/>
<evidence type="ECO:0000256" key="8">
    <source>
        <dbReference type="ARBA" id="ARBA00023136"/>
    </source>
</evidence>
<comment type="subcellular location">
    <subcellularLocation>
        <location evidence="1">Endomembrane system</location>
        <topology evidence="1">Multi-pass membrane protein</topology>
    </subcellularLocation>
</comment>
<keyword evidence="11" id="KW-1185">Reference proteome</keyword>
<feature type="transmembrane region" description="Helical" evidence="9">
    <location>
        <begin position="132"/>
        <end position="152"/>
    </location>
</feature>
<feature type="transmembrane region" description="Helical" evidence="9">
    <location>
        <begin position="70"/>
        <end position="95"/>
    </location>
</feature>
<evidence type="ECO:0000256" key="6">
    <source>
        <dbReference type="ARBA" id="ARBA00022737"/>
    </source>
</evidence>
<evidence type="ECO:0000256" key="2">
    <source>
        <dbReference type="ARBA" id="ARBA00007809"/>
    </source>
</evidence>
<evidence type="ECO:0000256" key="4">
    <source>
        <dbReference type="ARBA" id="ARBA00022597"/>
    </source>
</evidence>
<protein>
    <recommendedName>
        <fullName evidence="12">Bidirectional sugar transporter SWEET</fullName>
    </recommendedName>
</protein>
<feature type="transmembrane region" description="Helical" evidence="9">
    <location>
        <begin position="40"/>
        <end position="58"/>
    </location>
</feature>
<name>A0A9Q0L1X1_9MAGN</name>
<proteinExistence type="inferred from homology"/>
<dbReference type="EMBL" id="JAMYWD010000001">
    <property type="protein sequence ID" value="KAJ4980331.1"/>
    <property type="molecule type" value="Genomic_DNA"/>
</dbReference>
<keyword evidence="6" id="KW-0677">Repeat</keyword>
<accession>A0A9Q0L1X1</accession>
<sequence>MIYKLHLALGIAGNVTTVLLYSALILTFKGVMRKRSTEEFSCVPYVFTLLAALVYFWYGLRVVCYKWENITVVTIGGVGIILESTYILIYVWVALARRKKMAILMVLALIMVVSITTLVSTIDLRDHDHRKLFVGSIGVVVGIGMYVSPLVVTKRVIQTKRVEFMPFYLYILVLIIQHSQVSWVFLLGIPISFLQLVLYCFYWKWEIHQEPSDADL</sequence>
<evidence type="ECO:0000313" key="10">
    <source>
        <dbReference type="EMBL" id="KAJ4980331.1"/>
    </source>
</evidence>
<feature type="transmembrane region" description="Helical" evidence="9">
    <location>
        <begin position="6"/>
        <end position="28"/>
    </location>
</feature>
<dbReference type="Proteomes" id="UP001141806">
    <property type="component" value="Unassembled WGS sequence"/>
</dbReference>
<evidence type="ECO:0000313" key="11">
    <source>
        <dbReference type="Proteomes" id="UP001141806"/>
    </source>
</evidence>
<dbReference type="InterPro" id="IPR004316">
    <property type="entry name" value="SWEET_rpt"/>
</dbReference>
<gene>
    <name evidence="10" type="ORF">NE237_031168</name>
</gene>
<dbReference type="PANTHER" id="PTHR10791:SF28">
    <property type="entry name" value="BIDIRECTIONAL SUGAR TRANSPORTER SWEET3"/>
    <property type="match status" value="1"/>
</dbReference>
<dbReference type="GO" id="GO:0012505">
    <property type="term" value="C:endomembrane system"/>
    <property type="evidence" value="ECO:0007669"/>
    <property type="project" value="UniProtKB-SubCell"/>
</dbReference>
<evidence type="ECO:0000256" key="7">
    <source>
        <dbReference type="ARBA" id="ARBA00022989"/>
    </source>
</evidence>
<dbReference type="GO" id="GO:0051119">
    <property type="term" value="F:sugar transmembrane transporter activity"/>
    <property type="evidence" value="ECO:0007669"/>
    <property type="project" value="InterPro"/>
</dbReference>
<evidence type="ECO:0000256" key="3">
    <source>
        <dbReference type="ARBA" id="ARBA00022448"/>
    </source>
</evidence>
<keyword evidence="4" id="KW-0762">Sugar transport</keyword>
<evidence type="ECO:0000256" key="1">
    <source>
        <dbReference type="ARBA" id="ARBA00004127"/>
    </source>
</evidence>
<reference evidence="10" key="1">
    <citation type="journal article" date="2023" name="Plant J.">
        <title>The genome of the king protea, Protea cynaroides.</title>
        <authorList>
            <person name="Chang J."/>
            <person name="Duong T.A."/>
            <person name="Schoeman C."/>
            <person name="Ma X."/>
            <person name="Roodt D."/>
            <person name="Barker N."/>
            <person name="Li Z."/>
            <person name="Van de Peer Y."/>
            <person name="Mizrachi E."/>
        </authorList>
    </citation>
    <scope>NUCLEOTIDE SEQUENCE</scope>
    <source>
        <tissue evidence="10">Young leaves</tissue>
    </source>
</reference>
<evidence type="ECO:0008006" key="12">
    <source>
        <dbReference type="Google" id="ProtNLM"/>
    </source>
</evidence>
<keyword evidence="7 9" id="KW-1133">Transmembrane helix</keyword>
<comment type="similarity">
    <text evidence="2">Belongs to the SWEET sugar transporter family.</text>
</comment>
<evidence type="ECO:0000256" key="9">
    <source>
        <dbReference type="SAM" id="Phobius"/>
    </source>
</evidence>
<dbReference type="Gene3D" id="1.20.1280.290">
    <property type="match status" value="1"/>
</dbReference>
<evidence type="ECO:0000256" key="5">
    <source>
        <dbReference type="ARBA" id="ARBA00022692"/>
    </source>
</evidence>
<dbReference type="InterPro" id="IPR047664">
    <property type="entry name" value="SWEET"/>
</dbReference>
<organism evidence="10 11">
    <name type="scientific">Protea cynaroides</name>
    <dbReference type="NCBI Taxonomy" id="273540"/>
    <lineage>
        <taxon>Eukaryota</taxon>
        <taxon>Viridiplantae</taxon>
        <taxon>Streptophyta</taxon>
        <taxon>Embryophyta</taxon>
        <taxon>Tracheophyta</taxon>
        <taxon>Spermatophyta</taxon>
        <taxon>Magnoliopsida</taxon>
        <taxon>Proteales</taxon>
        <taxon>Proteaceae</taxon>
        <taxon>Protea</taxon>
    </lineage>
</organism>
<dbReference type="AlphaFoldDB" id="A0A9Q0L1X1"/>
<keyword evidence="5 9" id="KW-0812">Transmembrane</keyword>
<dbReference type="Pfam" id="PF03083">
    <property type="entry name" value="MtN3_slv"/>
    <property type="match status" value="2"/>
</dbReference>
<feature type="transmembrane region" description="Helical" evidence="9">
    <location>
        <begin position="102"/>
        <end position="120"/>
    </location>
</feature>
<keyword evidence="3" id="KW-0813">Transport</keyword>